<evidence type="ECO:0000313" key="3">
    <source>
        <dbReference type="Proteomes" id="UP000488299"/>
    </source>
</evidence>
<dbReference type="Pfam" id="PF13302">
    <property type="entry name" value="Acetyltransf_3"/>
    <property type="match status" value="1"/>
</dbReference>
<dbReference type="EMBL" id="WELI01000002">
    <property type="protein sequence ID" value="KAB7731843.1"/>
    <property type="molecule type" value="Genomic_DNA"/>
</dbReference>
<accession>A0A7J5U224</accession>
<dbReference type="Proteomes" id="UP000488299">
    <property type="component" value="Unassembled WGS sequence"/>
</dbReference>
<evidence type="ECO:0000313" key="2">
    <source>
        <dbReference type="EMBL" id="KAB7731843.1"/>
    </source>
</evidence>
<organism evidence="2 3">
    <name type="scientific">Rudanella paleaurantiibacter</name>
    <dbReference type="NCBI Taxonomy" id="2614655"/>
    <lineage>
        <taxon>Bacteria</taxon>
        <taxon>Pseudomonadati</taxon>
        <taxon>Bacteroidota</taxon>
        <taxon>Cytophagia</taxon>
        <taxon>Cytophagales</taxon>
        <taxon>Cytophagaceae</taxon>
        <taxon>Rudanella</taxon>
    </lineage>
</organism>
<keyword evidence="3" id="KW-1185">Reference proteome</keyword>
<dbReference type="InterPro" id="IPR016181">
    <property type="entry name" value="Acyl_CoA_acyltransferase"/>
</dbReference>
<gene>
    <name evidence="2" type="ORF">F5984_06360</name>
</gene>
<dbReference type="InterPro" id="IPR000182">
    <property type="entry name" value="GNAT_dom"/>
</dbReference>
<dbReference type="Gene3D" id="3.40.630.30">
    <property type="match status" value="1"/>
</dbReference>
<dbReference type="AlphaFoldDB" id="A0A7J5U224"/>
<evidence type="ECO:0000259" key="1">
    <source>
        <dbReference type="PROSITE" id="PS51186"/>
    </source>
</evidence>
<feature type="domain" description="N-acetyltransferase" evidence="1">
    <location>
        <begin position="11"/>
        <end position="171"/>
    </location>
</feature>
<dbReference type="PROSITE" id="PS51186">
    <property type="entry name" value="GNAT"/>
    <property type="match status" value="1"/>
</dbReference>
<protein>
    <submittedName>
        <fullName evidence="2">GNAT family N-acetyltransferase</fullName>
    </submittedName>
</protein>
<dbReference type="InterPro" id="IPR051531">
    <property type="entry name" value="N-acetyltransferase"/>
</dbReference>
<dbReference type="PANTHER" id="PTHR43792:SF1">
    <property type="entry name" value="N-ACETYLTRANSFERASE DOMAIN-CONTAINING PROTEIN"/>
    <property type="match status" value="1"/>
</dbReference>
<comment type="caution">
    <text evidence="2">The sequence shown here is derived from an EMBL/GenBank/DDBJ whole genome shotgun (WGS) entry which is preliminary data.</text>
</comment>
<dbReference type="GO" id="GO:0016747">
    <property type="term" value="F:acyltransferase activity, transferring groups other than amino-acyl groups"/>
    <property type="evidence" value="ECO:0007669"/>
    <property type="project" value="InterPro"/>
</dbReference>
<proteinExistence type="predicted"/>
<dbReference type="RefSeq" id="WP_152123434.1">
    <property type="nucleotide sequence ID" value="NZ_WELI01000002.1"/>
</dbReference>
<reference evidence="2 3" key="1">
    <citation type="submission" date="2019-10" db="EMBL/GenBank/DDBJ databases">
        <title>Rudanella paleaurantiibacter sp. nov., isolated from sludge.</title>
        <authorList>
            <person name="Xu S.Q."/>
        </authorList>
    </citation>
    <scope>NUCLEOTIDE SEQUENCE [LARGE SCALE GENOMIC DNA]</scope>
    <source>
        <strain evidence="2 3">HX-22-17</strain>
    </source>
</reference>
<dbReference type="PANTHER" id="PTHR43792">
    <property type="entry name" value="GNAT FAMILY, PUTATIVE (AFU_ORTHOLOGUE AFUA_3G00765)-RELATED-RELATED"/>
    <property type="match status" value="1"/>
</dbReference>
<name>A0A7J5U224_9BACT</name>
<sequence>MNRLVFETERLRLESLTLADSPFIVELLNTPGWLQYIGDCNVHTEQQAEEYLRQGPLKNYECFGFGLGRVTLKQAGVPIGLCGFMQRDYLEHPDIGYALLPGFVGQGYAYEVARQALVVGFTELGLPKLQAITLPTNAPSVGLLNRLGFTLETELTREGDDTLLLFGISAAGWRGGQLKQVGQST</sequence>
<dbReference type="SUPFAM" id="SSF55729">
    <property type="entry name" value="Acyl-CoA N-acyltransferases (Nat)"/>
    <property type="match status" value="1"/>
</dbReference>
<keyword evidence="2" id="KW-0808">Transferase</keyword>